<accession>A0A7J9EY69</accession>
<gene>
    <name evidence="1" type="ORF">Gotri_005905</name>
</gene>
<organism evidence="1 2">
    <name type="scientific">Gossypium trilobum</name>
    <dbReference type="NCBI Taxonomy" id="34281"/>
    <lineage>
        <taxon>Eukaryota</taxon>
        <taxon>Viridiplantae</taxon>
        <taxon>Streptophyta</taxon>
        <taxon>Embryophyta</taxon>
        <taxon>Tracheophyta</taxon>
        <taxon>Spermatophyta</taxon>
        <taxon>Magnoliopsida</taxon>
        <taxon>eudicotyledons</taxon>
        <taxon>Gunneridae</taxon>
        <taxon>Pentapetalae</taxon>
        <taxon>rosids</taxon>
        <taxon>malvids</taxon>
        <taxon>Malvales</taxon>
        <taxon>Malvaceae</taxon>
        <taxon>Malvoideae</taxon>
        <taxon>Gossypium</taxon>
    </lineage>
</organism>
<dbReference type="EMBL" id="JABEZW010000010">
    <property type="protein sequence ID" value="MBA0777959.1"/>
    <property type="molecule type" value="Genomic_DNA"/>
</dbReference>
<keyword evidence="2" id="KW-1185">Reference proteome</keyword>
<dbReference type="Proteomes" id="UP000593568">
    <property type="component" value="Unassembled WGS sequence"/>
</dbReference>
<evidence type="ECO:0000313" key="1">
    <source>
        <dbReference type="EMBL" id="MBA0777959.1"/>
    </source>
</evidence>
<evidence type="ECO:0000313" key="2">
    <source>
        <dbReference type="Proteomes" id="UP000593568"/>
    </source>
</evidence>
<comment type="caution">
    <text evidence="1">The sequence shown here is derived from an EMBL/GenBank/DDBJ whole genome shotgun (WGS) entry which is preliminary data.</text>
</comment>
<dbReference type="AlphaFoldDB" id="A0A7J9EY69"/>
<protein>
    <submittedName>
        <fullName evidence="1">Uncharacterized protein</fullName>
    </submittedName>
</protein>
<reference evidence="1 2" key="1">
    <citation type="journal article" date="2019" name="Genome Biol. Evol.">
        <title>Insights into the evolution of the New World diploid cottons (Gossypium, subgenus Houzingenia) based on genome sequencing.</title>
        <authorList>
            <person name="Grover C.E."/>
            <person name="Arick M.A. 2nd"/>
            <person name="Thrash A."/>
            <person name="Conover J.L."/>
            <person name="Sanders W.S."/>
            <person name="Peterson D.G."/>
            <person name="Frelichowski J.E."/>
            <person name="Scheffler J.A."/>
            <person name="Scheffler B.E."/>
            <person name="Wendel J.F."/>
        </authorList>
    </citation>
    <scope>NUCLEOTIDE SEQUENCE [LARGE SCALE GENOMIC DNA]</scope>
    <source>
        <strain evidence="1">8</strain>
        <tissue evidence="1">Leaf</tissue>
    </source>
</reference>
<proteinExistence type="predicted"/>
<sequence>MRMSLLPFLLDSDIANIIN</sequence>
<name>A0A7J9EY69_9ROSI</name>